<accession>A0ABD5N9D2</accession>
<evidence type="ECO:0000259" key="4">
    <source>
        <dbReference type="Pfam" id="PF15915"/>
    </source>
</evidence>
<evidence type="ECO:0000313" key="5">
    <source>
        <dbReference type="EMBL" id="MFC3476192.1"/>
    </source>
</evidence>
<gene>
    <name evidence="5" type="ORF">ACFOKC_00490</name>
</gene>
<dbReference type="Proteomes" id="UP001595660">
    <property type="component" value="Unassembled WGS sequence"/>
</dbReference>
<keyword evidence="2" id="KW-0804">Transcription</keyword>
<dbReference type="InterPro" id="IPR036388">
    <property type="entry name" value="WH-like_DNA-bd_sf"/>
</dbReference>
<dbReference type="GeneID" id="69117898"/>
<dbReference type="EMBL" id="JBHRWN010000002">
    <property type="protein sequence ID" value="MFC3476192.1"/>
    <property type="molecule type" value="Genomic_DNA"/>
</dbReference>
<proteinExistence type="predicted"/>
<name>A0ABD5N9D2_9EURY</name>
<evidence type="ECO:0000259" key="3">
    <source>
        <dbReference type="Pfam" id="PF04967"/>
    </source>
</evidence>
<dbReference type="Pfam" id="PF04967">
    <property type="entry name" value="HTH_10"/>
    <property type="match status" value="1"/>
</dbReference>
<dbReference type="RefSeq" id="WP_232569201.1">
    <property type="nucleotide sequence ID" value="NZ_CP089466.1"/>
</dbReference>
<reference evidence="5 6" key="1">
    <citation type="journal article" date="2019" name="Int. J. Syst. Evol. Microbiol.">
        <title>The Global Catalogue of Microorganisms (GCM) 10K type strain sequencing project: providing services to taxonomists for standard genome sequencing and annotation.</title>
        <authorList>
            <consortium name="The Broad Institute Genomics Platform"/>
            <consortium name="The Broad Institute Genome Sequencing Center for Infectious Disease"/>
            <person name="Wu L."/>
            <person name="Ma J."/>
        </authorList>
    </citation>
    <scope>NUCLEOTIDE SEQUENCE [LARGE SCALE GENOMIC DNA]</scope>
    <source>
        <strain evidence="5 6">CGMCC 1.12562</strain>
    </source>
</reference>
<evidence type="ECO:0000313" key="6">
    <source>
        <dbReference type="Proteomes" id="UP001595660"/>
    </source>
</evidence>
<protein>
    <submittedName>
        <fullName evidence="5">Helix-turn-helix domain-containing protein</fullName>
    </submittedName>
</protein>
<dbReference type="InterPro" id="IPR031803">
    <property type="entry name" value="BAT_GAF/HTH-assoc"/>
</dbReference>
<evidence type="ECO:0000256" key="2">
    <source>
        <dbReference type="ARBA" id="ARBA00023163"/>
    </source>
</evidence>
<feature type="domain" description="HTH bat-type" evidence="3">
    <location>
        <begin position="156"/>
        <end position="207"/>
    </location>
</feature>
<dbReference type="AlphaFoldDB" id="A0ABD5N9D2"/>
<sequence length="212" mass="23755">MTVIAELTLSSPKIVLHESMTAAPDVTVDIESLDGLDPEQPEFVFWAKGTGLDDFDAALREDPSVGTVSRLDVLDDRYLYRIQFSDDVGVVLYPHWLSTGAVLLNLDGQNGEWEARMRFPDRGALREFRTFCEGEDIDFGLQRIYDEPVPEAPGPLTDAQREALEIALERGYFEVPRECSLAEVADEIGVSEQSVSERLRRAARHLVRDAVD</sequence>
<dbReference type="PANTHER" id="PTHR34236:SF1">
    <property type="entry name" value="DIMETHYL SULFOXIDE REDUCTASE TRANSCRIPTIONAL ACTIVATOR"/>
    <property type="match status" value="1"/>
</dbReference>
<dbReference type="Gene3D" id="1.10.10.10">
    <property type="entry name" value="Winged helix-like DNA-binding domain superfamily/Winged helix DNA-binding domain"/>
    <property type="match status" value="1"/>
</dbReference>
<dbReference type="Pfam" id="PF15915">
    <property type="entry name" value="BAT"/>
    <property type="match status" value="1"/>
</dbReference>
<dbReference type="InterPro" id="IPR007050">
    <property type="entry name" value="HTH_bacterioopsin"/>
</dbReference>
<dbReference type="InterPro" id="IPR013324">
    <property type="entry name" value="RNA_pol_sigma_r3/r4-like"/>
</dbReference>
<feature type="domain" description="Bacterioopsin transcriptional activator GAF and HTH associated" evidence="4">
    <location>
        <begin position="6"/>
        <end position="135"/>
    </location>
</feature>
<keyword evidence="1" id="KW-0805">Transcription regulation</keyword>
<dbReference type="PANTHER" id="PTHR34236">
    <property type="entry name" value="DIMETHYL SULFOXIDE REDUCTASE TRANSCRIPTIONAL ACTIVATOR"/>
    <property type="match status" value="1"/>
</dbReference>
<comment type="caution">
    <text evidence="5">The sequence shown here is derived from an EMBL/GenBank/DDBJ whole genome shotgun (WGS) entry which is preliminary data.</text>
</comment>
<evidence type="ECO:0000256" key="1">
    <source>
        <dbReference type="ARBA" id="ARBA00023015"/>
    </source>
</evidence>
<keyword evidence="6" id="KW-1185">Reference proteome</keyword>
<organism evidence="5 6">
    <name type="scientific">Halobacterium litoreum</name>
    <dbReference type="NCBI Taxonomy" id="2039234"/>
    <lineage>
        <taxon>Archaea</taxon>
        <taxon>Methanobacteriati</taxon>
        <taxon>Methanobacteriota</taxon>
        <taxon>Stenosarchaea group</taxon>
        <taxon>Halobacteria</taxon>
        <taxon>Halobacteriales</taxon>
        <taxon>Halobacteriaceae</taxon>
        <taxon>Halobacterium</taxon>
    </lineage>
</organism>
<dbReference type="SUPFAM" id="SSF88659">
    <property type="entry name" value="Sigma3 and sigma4 domains of RNA polymerase sigma factors"/>
    <property type="match status" value="1"/>
</dbReference>